<comment type="caution">
    <text evidence="6">The sequence shown here is derived from an EMBL/GenBank/DDBJ whole genome shotgun (WGS) entry which is preliminary data.</text>
</comment>
<evidence type="ECO:0000256" key="5">
    <source>
        <dbReference type="SAM" id="Phobius"/>
    </source>
</evidence>
<dbReference type="Gene3D" id="1.20.1250.20">
    <property type="entry name" value="MFS general substrate transporter like domains"/>
    <property type="match status" value="1"/>
</dbReference>
<feature type="transmembrane region" description="Helical" evidence="5">
    <location>
        <begin position="198"/>
        <end position="216"/>
    </location>
</feature>
<dbReference type="Proteomes" id="UP001549920">
    <property type="component" value="Unassembled WGS sequence"/>
</dbReference>
<feature type="transmembrane region" description="Helical" evidence="5">
    <location>
        <begin position="136"/>
        <end position="157"/>
    </location>
</feature>
<comment type="subcellular location">
    <subcellularLocation>
        <location evidence="1">Membrane</location>
        <topology evidence="1">Multi-pass membrane protein</topology>
    </subcellularLocation>
</comment>
<keyword evidence="2 5" id="KW-0812">Transmembrane</keyword>
<dbReference type="InterPro" id="IPR050382">
    <property type="entry name" value="MFS_Na/Anion_cotransporter"/>
</dbReference>
<proteinExistence type="predicted"/>
<gene>
    <name evidence="6" type="ORF">ABMA27_004951</name>
</gene>
<feature type="transmembrane region" description="Helical" evidence="5">
    <location>
        <begin position="431"/>
        <end position="451"/>
    </location>
</feature>
<feature type="transmembrane region" description="Helical" evidence="5">
    <location>
        <begin position="399"/>
        <end position="419"/>
    </location>
</feature>
<dbReference type="InterPro" id="IPR036259">
    <property type="entry name" value="MFS_trans_sf"/>
</dbReference>
<keyword evidence="3 5" id="KW-1133">Transmembrane helix</keyword>
<reference evidence="6 7" key="1">
    <citation type="submission" date="2024-06" db="EMBL/GenBank/DDBJ databases">
        <title>A chromosome-level genome assembly of beet webworm, Loxostege sticticalis.</title>
        <authorList>
            <person name="Zhang Y."/>
        </authorList>
    </citation>
    <scope>NUCLEOTIDE SEQUENCE [LARGE SCALE GENOMIC DNA]</scope>
    <source>
        <strain evidence="6">AQ026</strain>
        <tissue evidence="6">Whole body</tissue>
    </source>
</reference>
<dbReference type="Pfam" id="PF07690">
    <property type="entry name" value="MFS_1"/>
    <property type="match status" value="1"/>
</dbReference>
<sequence length="515" mass="59234">MFKIRIRAIVGIMIFLGYFLMYLVRYNMSVHIVDMVQVYKRDKIYYSFNKAYNKSNIQRTSSMVGSSMLDIMNWDDMKVAKLFSAYHIGYCICFPIFHNLGDRLGPTWAVGIAGMISGLLSCLTPAAAYYKFWAVFAVRIIIGFCAGAMQPGMVQVLRHWVPPTERNHFMWAYCGITTGTWSTFLLCAAIHYYSHWPVGFYVSGGIQVLWATLWVLTVTDYPRQHLYISKEELEYLVNAIGNVFTIKLTNSQAPWKLILKSVPFWALCILNFGYAWMIISLSLYGPFYYSRVVEYSIYSASVLTAVPFILRLILGTIVIQTFHWYKHNTQLKRIKHIRKYFIVISHVIPGLMVSICWLLPVVPGPILLTIAVALTAAGMELTLDLCYEMTPTYVNSVSTVIKMIGNTSGIILSFCVGQVTQRYKNSPFIWKQIWCFHATLLFLSGFVFLVWGETHVQDWNSQRRVPRRRHRVLPKHSIMSNITEVEEDEISVRVPVHSKKKSYSSNIFKTSVTKI</sequence>
<evidence type="ECO:0008006" key="8">
    <source>
        <dbReference type="Google" id="ProtNLM"/>
    </source>
</evidence>
<evidence type="ECO:0000256" key="3">
    <source>
        <dbReference type="ARBA" id="ARBA00022989"/>
    </source>
</evidence>
<feature type="transmembrane region" description="Helical" evidence="5">
    <location>
        <begin position="79"/>
        <end position="97"/>
    </location>
</feature>
<organism evidence="6 7">
    <name type="scientific">Loxostege sticticalis</name>
    <name type="common">Beet webworm moth</name>
    <dbReference type="NCBI Taxonomy" id="481309"/>
    <lineage>
        <taxon>Eukaryota</taxon>
        <taxon>Metazoa</taxon>
        <taxon>Ecdysozoa</taxon>
        <taxon>Arthropoda</taxon>
        <taxon>Hexapoda</taxon>
        <taxon>Insecta</taxon>
        <taxon>Pterygota</taxon>
        <taxon>Neoptera</taxon>
        <taxon>Endopterygota</taxon>
        <taxon>Lepidoptera</taxon>
        <taxon>Glossata</taxon>
        <taxon>Ditrysia</taxon>
        <taxon>Pyraloidea</taxon>
        <taxon>Crambidae</taxon>
        <taxon>Pyraustinae</taxon>
        <taxon>Loxostege</taxon>
    </lineage>
</organism>
<name>A0ABR3HL84_LOXSC</name>
<feature type="transmembrane region" description="Helical" evidence="5">
    <location>
        <begin position="340"/>
        <end position="360"/>
    </location>
</feature>
<feature type="transmembrane region" description="Helical" evidence="5">
    <location>
        <begin position="264"/>
        <end position="285"/>
    </location>
</feature>
<dbReference type="SUPFAM" id="SSF103473">
    <property type="entry name" value="MFS general substrate transporter"/>
    <property type="match status" value="1"/>
</dbReference>
<evidence type="ECO:0000256" key="2">
    <source>
        <dbReference type="ARBA" id="ARBA00022692"/>
    </source>
</evidence>
<dbReference type="InterPro" id="IPR011701">
    <property type="entry name" value="MFS"/>
</dbReference>
<keyword evidence="7" id="KW-1185">Reference proteome</keyword>
<keyword evidence="4 5" id="KW-0472">Membrane</keyword>
<feature type="transmembrane region" description="Helical" evidence="5">
    <location>
        <begin position="109"/>
        <end position="130"/>
    </location>
</feature>
<dbReference type="PANTHER" id="PTHR11662">
    <property type="entry name" value="SOLUTE CARRIER FAMILY 17"/>
    <property type="match status" value="1"/>
</dbReference>
<feature type="transmembrane region" description="Helical" evidence="5">
    <location>
        <begin position="7"/>
        <end position="24"/>
    </location>
</feature>
<dbReference type="PANTHER" id="PTHR11662:SF336">
    <property type="entry name" value="LP19554P"/>
    <property type="match status" value="1"/>
</dbReference>
<feature type="transmembrane region" description="Helical" evidence="5">
    <location>
        <begin position="297"/>
        <end position="319"/>
    </location>
</feature>
<protein>
    <recommendedName>
        <fullName evidence="8">Sialin-like</fullName>
    </recommendedName>
</protein>
<evidence type="ECO:0000256" key="1">
    <source>
        <dbReference type="ARBA" id="ARBA00004141"/>
    </source>
</evidence>
<evidence type="ECO:0000313" key="6">
    <source>
        <dbReference type="EMBL" id="KAL0871176.1"/>
    </source>
</evidence>
<evidence type="ECO:0000313" key="7">
    <source>
        <dbReference type="Proteomes" id="UP001549920"/>
    </source>
</evidence>
<feature type="transmembrane region" description="Helical" evidence="5">
    <location>
        <begin position="366"/>
        <end position="387"/>
    </location>
</feature>
<feature type="transmembrane region" description="Helical" evidence="5">
    <location>
        <begin position="169"/>
        <end position="192"/>
    </location>
</feature>
<accession>A0ABR3HL84</accession>
<dbReference type="EMBL" id="JBEUOH010000017">
    <property type="protein sequence ID" value="KAL0871176.1"/>
    <property type="molecule type" value="Genomic_DNA"/>
</dbReference>
<evidence type="ECO:0000256" key="4">
    <source>
        <dbReference type="ARBA" id="ARBA00023136"/>
    </source>
</evidence>